<name>L1JPN4_GUITC</name>
<dbReference type="PROSITE" id="PS50177">
    <property type="entry name" value="NTF2_DOMAIN"/>
    <property type="match status" value="1"/>
</dbReference>
<dbReference type="HOGENOM" id="CLU_445134_0_0_1"/>
<proteinExistence type="predicted"/>
<reference evidence="5" key="2">
    <citation type="submission" date="2012-11" db="EMBL/GenBank/DDBJ databases">
        <authorList>
            <person name="Kuo A."/>
            <person name="Curtis B.A."/>
            <person name="Tanifuji G."/>
            <person name="Burki F."/>
            <person name="Gruber A."/>
            <person name="Irimia M."/>
            <person name="Maruyama S."/>
            <person name="Arias M.C."/>
            <person name="Ball S.G."/>
            <person name="Gile G.H."/>
            <person name="Hirakawa Y."/>
            <person name="Hopkins J.F."/>
            <person name="Rensing S.A."/>
            <person name="Schmutz J."/>
            <person name="Symeonidi A."/>
            <person name="Elias M."/>
            <person name="Eveleigh R.J."/>
            <person name="Herman E.K."/>
            <person name="Klute M.J."/>
            <person name="Nakayama T."/>
            <person name="Obornik M."/>
            <person name="Reyes-Prieto A."/>
            <person name="Armbrust E.V."/>
            <person name="Aves S.J."/>
            <person name="Beiko R.G."/>
            <person name="Coutinho P."/>
            <person name="Dacks J.B."/>
            <person name="Durnford D.G."/>
            <person name="Fast N.M."/>
            <person name="Green B.R."/>
            <person name="Grisdale C."/>
            <person name="Hempe F."/>
            <person name="Henrissat B."/>
            <person name="Hoppner M.P."/>
            <person name="Ishida K.-I."/>
            <person name="Kim E."/>
            <person name="Koreny L."/>
            <person name="Kroth P.G."/>
            <person name="Liu Y."/>
            <person name="Malik S.-B."/>
            <person name="Maier U.G."/>
            <person name="McRose D."/>
            <person name="Mock T."/>
            <person name="Neilson J.A."/>
            <person name="Onodera N.T."/>
            <person name="Poole A.M."/>
            <person name="Pritham E.J."/>
            <person name="Richards T.A."/>
            <person name="Rocap G."/>
            <person name="Roy S.W."/>
            <person name="Sarai C."/>
            <person name="Schaack S."/>
            <person name="Shirato S."/>
            <person name="Slamovits C.H."/>
            <person name="Spencer D.F."/>
            <person name="Suzuki S."/>
            <person name="Worden A.Z."/>
            <person name="Zauner S."/>
            <person name="Barry K."/>
            <person name="Bell C."/>
            <person name="Bharti A.K."/>
            <person name="Crow J.A."/>
            <person name="Grimwood J."/>
            <person name="Kramer R."/>
            <person name="Lindquist E."/>
            <person name="Lucas S."/>
            <person name="Salamov A."/>
            <person name="McFadden G.I."/>
            <person name="Lane C.E."/>
            <person name="Keeling P.J."/>
            <person name="Gray M.W."/>
            <person name="Grigoriev I.V."/>
            <person name="Archibald J.M."/>
        </authorList>
    </citation>
    <scope>NUCLEOTIDE SEQUENCE</scope>
    <source>
        <strain evidence="5">CCMP2712</strain>
    </source>
</reference>
<reference evidence="3 5" key="1">
    <citation type="journal article" date="2012" name="Nature">
        <title>Algal genomes reveal evolutionary mosaicism and the fate of nucleomorphs.</title>
        <authorList>
            <consortium name="DOE Joint Genome Institute"/>
            <person name="Curtis B.A."/>
            <person name="Tanifuji G."/>
            <person name="Burki F."/>
            <person name="Gruber A."/>
            <person name="Irimia M."/>
            <person name="Maruyama S."/>
            <person name="Arias M.C."/>
            <person name="Ball S.G."/>
            <person name="Gile G.H."/>
            <person name="Hirakawa Y."/>
            <person name="Hopkins J.F."/>
            <person name="Kuo A."/>
            <person name="Rensing S.A."/>
            <person name="Schmutz J."/>
            <person name="Symeonidi A."/>
            <person name="Elias M."/>
            <person name="Eveleigh R.J."/>
            <person name="Herman E.K."/>
            <person name="Klute M.J."/>
            <person name="Nakayama T."/>
            <person name="Obornik M."/>
            <person name="Reyes-Prieto A."/>
            <person name="Armbrust E.V."/>
            <person name="Aves S.J."/>
            <person name="Beiko R.G."/>
            <person name="Coutinho P."/>
            <person name="Dacks J.B."/>
            <person name="Durnford D.G."/>
            <person name="Fast N.M."/>
            <person name="Green B.R."/>
            <person name="Grisdale C.J."/>
            <person name="Hempel F."/>
            <person name="Henrissat B."/>
            <person name="Hoppner M.P."/>
            <person name="Ishida K."/>
            <person name="Kim E."/>
            <person name="Koreny L."/>
            <person name="Kroth P.G."/>
            <person name="Liu Y."/>
            <person name="Malik S.B."/>
            <person name="Maier U.G."/>
            <person name="McRose D."/>
            <person name="Mock T."/>
            <person name="Neilson J.A."/>
            <person name="Onodera N.T."/>
            <person name="Poole A.M."/>
            <person name="Pritham E.J."/>
            <person name="Richards T.A."/>
            <person name="Rocap G."/>
            <person name="Roy S.W."/>
            <person name="Sarai C."/>
            <person name="Schaack S."/>
            <person name="Shirato S."/>
            <person name="Slamovits C.H."/>
            <person name="Spencer D.F."/>
            <person name="Suzuki S."/>
            <person name="Worden A.Z."/>
            <person name="Zauner S."/>
            <person name="Barry K."/>
            <person name="Bell C."/>
            <person name="Bharti A.K."/>
            <person name="Crow J.A."/>
            <person name="Grimwood J."/>
            <person name="Kramer R."/>
            <person name="Lindquist E."/>
            <person name="Lucas S."/>
            <person name="Salamov A."/>
            <person name="McFadden G.I."/>
            <person name="Lane C.E."/>
            <person name="Keeling P.J."/>
            <person name="Gray M.W."/>
            <person name="Grigoriev I.V."/>
            <person name="Archibald J.M."/>
        </authorList>
    </citation>
    <scope>NUCLEOTIDE SEQUENCE</scope>
    <source>
        <strain evidence="3 5">CCMP2712</strain>
    </source>
</reference>
<evidence type="ECO:0000313" key="5">
    <source>
        <dbReference type="Proteomes" id="UP000011087"/>
    </source>
</evidence>
<dbReference type="Proteomes" id="UP000011087">
    <property type="component" value="Unassembled WGS sequence"/>
</dbReference>
<dbReference type="EnsemblProtists" id="EKX50155">
    <property type="protein sequence ID" value="EKX50155"/>
    <property type="gene ID" value="GUITHDRAFT_103968"/>
</dbReference>
<dbReference type="RefSeq" id="XP_005837135.1">
    <property type="nucleotide sequence ID" value="XM_005837078.1"/>
</dbReference>
<dbReference type="AlphaFoldDB" id="L1JPN4"/>
<protein>
    <recommendedName>
        <fullName evidence="2">NTF2 domain-containing protein</fullName>
    </recommendedName>
</protein>
<dbReference type="InterPro" id="IPR018222">
    <property type="entry name" value="Nuclear_transport_factor_2_euk"/>
</dbReference>
<sequence>MDDQEIANQFASFFFKTFEKEPQELYKLYAPYSARSELICRAGHSHDKRRHAQTMRGVKADGIREIFGLTERTVRSGVKFCINAVYSQSHSQNKLTVVVIGDCSCPHDGEEGGEQDRPLHATFIEVFELERANRDMAYYICSDVLQMHENEARQPSSDDMEGLNLTVEIHNIKSLVSSSLQEIVDQTADVIREMRETQDLLQETEQSLIESSSYALRDLEMKHKMAFDHIEKQLVSLTKQLEYKDFARKELLAAKECLEKNLSKAKAEGMELEACKMKIDELNMKGKIAESERDSLARQLEGADLDLSQSKAAYSRLEISSGEKLQKTKDLLKKMLDSYKQKQAEVESLQQDFNRMRSQTFQLEKNVELLTKQRDNAIAELLDFRENVGTKQPAKDLSQSFELERHALNSTISSLRTRVERLEEENNALHTTSDKLKDDLENLKLKEEESAIASSMKIEGLQQELDQLRKDLQNRREELESAQREAVLWKEKVESHEVSLKRLREKIARLEELDTLHRKEKNCLSLQSNSYAEKCGNLERALANALREREGVEEMLRLAEESIVDETRRREELERRFLEQISDVVFNLPSLSSSLTAVQMKEEFEAKLELAVVK</sequence>
<evidence type="ECO:0000256" key="1">
    <source>
        <dbReference type="SAM" id="Coils"/>
    </source>
</evidence>
<feature type="domain" description="NTF2" evidence="2">
    <location>
        <begin position="6"/>
        <end position="147"/>
    </location>
</feature>
<dbReference type="PaxDb" id="55529-EKX50155"/>
<dbReference type="EMBL" id="JH992979">
    <property type="protein sequence ID" value="EKX50155.1"/>
    <property type="molecule type" value="Genomic_DNA"/>
</dbReference>
<dbReference type="KEGG" id="gtt:GUITHDRAFT_103968"/>
<organism evidence="3">
    <name type="scientific">Guillardia theta (strain CCMP2712)</name>
    <name type="common">Cryptophyte</name>
    <dbReference type="NCBI Taxonomy" id="905079"/>
    <lineage>
        <taxon>Eukaryota</taxon>
        <taxon>Cryptophyceae</taxon>
        <taxon>Pyrenomonadales</taxon>
        <taxon>Geminigeraceae</taxon>
        <taxon>Guillardia</taxon>
    </lineage>
</organism>
<reference evidence="4" key="3">
    <citation type="submission" date="2016-03" db="UniProtKB">
        <authorList>
            <consortium name="EnsemblProtists"/>
        </authorList>
    </citation>
    <scope>IDENTIFICATION</scope>
</reference>
<dbReference type="SUPFAM" id="SSF54427">
    <property type="entry name" value="NTF2-like"/>
    <property type="match status" value="1"/>
</dbReference>
<evidence type="ECO:0000313" key="4">
    <source>
        <dbReference type="EnsemblProtists" id="EKX50155"/>
    </source>
</evidence>
<keyword evidence="5" id="KW-1185">Reference proteome</keyword>
<accession>L1JPN4</accession>
<keyword evidence="1" id="KW-0175">Coiled coil</keyword>
<dbReference type="InterPro" id="IPR032710">
    <property type="entry name" value="NTF2-like_dom_sf"/>
</dbReference>
<dbReference type="Gene3D" id="3.10.450.50">
    <property type="match status" value="1"/>
</dbReference>
<dbReference type="GeneID" id="17307044"/>
<evidence type="ECO:0000313" key="3">
    <source>
        <dbReference type="EMBL" id="EKX50155.1"/>
    </source>
</evidence>
<feature type="coiled-coil region" evidence="1">
    <location>
        <begin position="248"/>
        <end position="576"/>
    </location>
</feature>
<dbReference type="OMA" id="QYANEGS"/>
<gene>
    <name evidence="3" type="ORF">GUITHDRAFT_103968</name>
</gene>
<evidence type="ECO:0000259" key="2">
    <source>
        <dbReference type="PROSITE" id="PS50177"/>
    </source>
</evidence>